<dbReference type="PIRSF" id="PIRSF000390">
    <property type="entry name" value="PLP_StrS"/>
    <property type="match status" value="1"/>
</dbReference>
<reference evidence="5 6" key="1">
    <citation type="journal article" date="2016" name="Nat. Commun.">
        <title>Thousands of microbial genomes shed light on interconnected biogeochemical processes in an aquifer system.</title>
        <authorList>
            <person name="Anantharaman K."/>
            <person name="Brown C.T."/>
            <person name="Hug L.A."/>
            <person name="Sharon I."/>
            <person name="Castelle C.J."/>
            <person name="Probst A.J."/>
            <person name="Thomas B.C."/>
            <person name="Singh A."/>
            <person name="Wilkins M.J."/>
            <person name="Karaoz U."/>
            <person name="Brodie E.L."/>
            <person name="Williams K.H."/>
            <person name="Hubbard S.S."/>
            <person name="Banfield J.F."/>
        </authorList>
    </citation>
    <scope>NUCLEOTIDE SEQUENCE [LARGE SCALE GENOMIC DNA]</scope>
</reference>
<dbReference type="AlphaFoldDB" id="A0A1F5YEP4"/>
<dbReference type="GO" id="GO:0000271">
    <property type="term" value="P:polysaccharide biosynthetic process"/>
    <property type="evidence" value="ECO:0007669"/>
    <property type="project" value="TreeGrafter"/>
</dbReference>
<dbReference type="EMBL" id="MFIV01000074">
    <property type="protein sequence ID" value="OGF98619.1"/>
    <property type="molecule type" value="Genomic_DNA"/>
</dbReference>
<proteinExistence type="inferred from homology"/>
<dbReference type="CDD" id="cd00616">
    <property type="entry name" value="AHBA_syn"/>
    <property type="match status" value="1"/>
</dbReference>
<dbReference type="InterPro" id="IPR000653">
    <property type="entry name" value="DegT/StrS_aminotransferase"/>
</dbReference>
<dbReference type="PANTHER" id="PTHR30244">
    <property type="entry name" value="TRANSAMINASE"/>
    <property type="match status" value="1"/>
</dbReference>
<keyword evidence="2 4" id="KW-0663">Pyridoxal phosphate</keyword>
<dbReference type="InterPro" id="IPR015424">
    <property type="entry name" value="PyrdxlP-dep_Trfase"/>
</dbReference>
<evidence type="ECO:0000313" key="6">
    <source>
        <dbReference type="Proteomes" id="UP000176992"/>
    </source>
</evidence>
<sequence>MDEREKKLREEIFARVEEIYRLRFAGKNFEPGKTPVRYAGRYFDQREMISLVDSALDFWLTAGRYAEEFEMRFASLFELSDAILVNSGSSANLVALSALTSSRLGERRLKPGDEVITAASGFPSTLGPIVQNGLVPVFVDVEPGTYNVPAEDLRAAVGPKTRAIFLAHTLGNPYDLDCVLELQKKHGLWVIEDNCDALGSRYRGRLTGSFGNISTVSFYPAHHITMGEGGCVLTDDETLALIARSFRDWGRDCYCGPGENNTCGKRFTQQLGALPQGYDHKYVYSHIGYNLKVTDMQAAVGVAQLDKLPRFIEHRKENFRELYAGLKGFEDRLILPEATANSDPAWFGFPISVREKAGFSRNDITACLEENGIETRNLFGGNLTRQPAFLDIPCRKVGGLENSDFIMNCTFFIGVYPGIDKPQIDYVLDSFNKFFQNH</sequence>
<evidence type="ECO:0000256" key="3">
    <source>
        <dbReference type="ARBA" id="ARBA00037999"/>
    </source>
</evidence>
<dbReference type="FunFam" id="3.40.640.10:FF:000079">
    <property type="entry name" value="LPS biosynthesis protein"/>
    <property type="match status" value="1"/>
</dbReference>
<protein>
    <submittedName>
        <fullName evidence="5">Lipopolysaccharide biosynthesis protein RfbH</fullName>
    </submittedName>
</protein>
<dbReference type="GO" id="GO:0008483">
    <property type="term" value="F:transaminase activity"/>
    <property type="evidence" value="ECO:0007669"/>
    <property type="project" value="TreeGrafter"/>
</dbReference>
<comment type="similarity">
    <text evidence="3 4">Belongs to the DegT/DnrJ/EryC1 family.</text>
</comment>
<evidence type="ECO:0000256" key="2">
    <source>
        <dbReference type="ARBA" id="ARBA00022898"/>
    </source>
</evidence>
<dbReference type="Gene3D" id="3.40.640.10">
    <property type="entry name" value="Type I PLP-dependent aspartate aminotransferase-like (Major domain)"/>
    <property type="match status" value="1"/>
</dbReference>
<evidence type="ECO:0000256" key="4">
    <source>
        <dbReference type="RuleBase" id="RU004508"/>
    </source>
</evidence>
<dbReference type="Gene3D" id="3.90.1150.10">
    <property type="entry name" value="Aspartate Aminotransferase, domain 1"/>
    <property type="match status" value="1"/>
</dbReference>
<comment type="cofactor">
    <cofactor evidence="1">
        <name>pyridoxal 5'-phosphate</name>
        <dbReference type="ChEBI" id="CHEBI:597326"/>
    </cofactor>
</comment>
<dbReference type="Pfam" id="PF01041">
    <property type="entry name" value="DegT_DnrJ_EryC1"/>
    <property type="match status" value="1"/>
</dbReference>
<dbReference type="GO" id="GO:0030170">
    <property type="term" value="F:pyridoxal phosphate binding"/>
    <property type="evidence" value="ECO:0007669"/>
    <property type="project" value="TreeGrafter"/>
</dbReference>
<evidence type="ECO:0000313" key="5">
    <source>
        <dbReference type="EMBL" id="OGF98619.1"/>
    </source>
</evidence>
<gene>
    <name evidence="5" type="ORF">A2Z86_01000</name>
</gene>
<dbReference type="InterPro" id="IPR015422">
    <property type="entry name" value="PyrdxlP-dep_Trfase_small"/>
</dbReference>
<dbReference type="SUPFAM" id="SSF53383">
    <property type="entry name" value="PLP-dependent transferases"/>
    <property type="match status" value="1"/>
</dbReference>
<dbReference type="Proteomes" id="UP000176992">
    <property type="component" value="Unassembled WGS sequence"/>
</dbReference>
<evidence type="ECO:0000256" key="1">
    <source>
        <dbReference type="ARBA" id="ARBA00001933"/>
    </source>
</evidence>
<name>A0A1F5YEP4_9BACT</name>
<dbReference type="PANTHER" id="PTHR30244:SF34">
    <property type="entry name" value="DTDP-4-AMINO-4,6-DIDEOXYGALACTOSE TRANSAMINASE"/>
    <property type="match status" value="1"/>
</dbReference>
<dbReference type="InterPro" id="IPR015421">
    <property type="entry name" value="PyrdxlP-dep_Trfase_major"/>
</dbReference>
<organism evidence="5 6">
    <name type="scientific">Candidatus Glassbacteria bacterium GWA2_58_10</name>
    <dbReference type="NCBI Taxonomy" id="1817865"/>
    <lineage>
        <taxon>Bacteria</taxon>
        <taxon>Candidatus Glassiibacteriota</taxon>
    </lineage>
</organism>
<accession>A0A1F5YEP4</accession>
<dbReference type="NCBIfam" id="NF011936">
    <property type="entry name" value="PRK15407.1"/>
    <property type="match status" value="1"/>
</dbReference>
<comment type="caution">
    <text evidence="5">The sequence shown here is derived from an EMBL/GenBank/DDBJ whole genome shotgun (WGS) entry which is preliminary data.</text>
</comment>